<sequence length="215" mass="25214">MVKGKIYLEILDSKRQEVLKKLYQLLNGDYYLAGGTALALQIKHRESLDFDLFRNEEIKFSLKRRILKGFEDDAPQTLVDTSDELSVVLKKEIKLTFVAYWWDPIFPLVKLPGIVPLLSVKDIATTKAYALGRRGNYRDYFDLYVIIKNGHATLKGIVKWCKKKYGEVFSERMFLEQLTYFGDMEADKKLKFLEERYVSPKEMAKFFEKEIKGLR</sequence>
<dbReference type="InterPro" id="IPR014942">
    <property type="entry name" value="AbiEii"/>
</dbReference>
<evidence type="ECO:0000313" key="1">
    <source>
        <dbReference type="EMBL" id="HFZ08587.1"/>
    </source>
</evidence>
<gene>
    <name evidence="1" type="ORF">ENV41_00435</name>
</gene>
<reference evidence="1" key="1">
    <citation type="journal article" date="2020" name="mSystems">
        <title>Genome- and Community-Level Interaction Insights into Carbon Utilization and Element Cycling Functions of Hydrothermarchaeota in Hydrothermal Sediment.</title>
        <authorList>
            <person name="Zhou Z."/>
            <person name="Liu Y."/>
            <person name="Xu W."/>
            <person name="Pan J."/>
            <person name="Luo Z.H."/>
            <person name="Li M."/>
        </authorList>
    </citation>
    <scope>NUCLEOTIDE SEQUENCE [LARGE SCALE GENOMIC DNA]</scope>
    <source>
        <strain evidence="1">SpSt-757</strain>
    </source>
</reference>
<proteinExistence type="predicted"/>
<protein>
    <recommendedName>
        <fullName evidence="2">Nucleotidyl transferase AbiEii/AbiGii toxin family protein</fullName>
    </recommendedName>
</protein>
<comment type="caution">
    <text evidence="1">The sequence shown here is derived from an EMBL/GenBank/DDBJ whole genome shotgun (WGS) entry which is preliminary data.</text>
</comment>
<accession>A0A7V3J9J0</accession>
<dbReference type="EMBL" id="DTGG01000019">
    <property type="protein sequence ID" value="HFZ08587.1"/>
    <property type="molecule type" value="Genomic_DNA"/>
</dbReference>
<name>A0A7V3J9J0_UNCC3</name>
<dbReference type="AlphaFoldDB" id="A0A7V3J9J0"/>
<evidence type="ECO:0008006" key="2">
    <source>
        <dbReference type="Google" id="ProtNLM"/>
    </source>
</evidence>
<organism evidence="1">
    <name type="scientific">candidate division CPR3 bacterium</name>
    <dbReference type="NCBI Taxonomy" id="2268181"/>
    <lineage>
        <taxon>Bacteria</taxon>
        <taxon>Bacteria division CPR3</taxon>
    </lineage>
</organism>
<dbReference type="Pfam" id="PF08843">
    <property type="entry name" value="AbiEii"/>
    <property type="match status" value="1"/>
</dbReference>